<proteinExistence type="predicted"/>
<reference evidence="2 3" key="1">
    <citation type="journal article" date="2003" name="Nature">
        <title>The genome sequence of the filamentous fungus Neurospora crassa.</title>
        <authorList>
            <person name="Galagan J.E."/>
            <person name="Calvo S.E."/>
            <person name="Borkovich K.A."/>
            <person name="Selker E.U."/>
            <person name="Read N.D."/>
            <person name="Jaffe D."/>
            <person name="FitzHugh W."/>
            <person name="Ma L.J."/>
            <person name="Smirnov S."/>
            <person name="Purcell S."/>
            <person name="Rehman B."/>
            <person name="Elkins T."/>
            <person name="Engels R."/>
            <person name="Wang S."/>
            <person name="Nielsen C.B."/>
            <person name="Butler J."/>
            <person name="Endrizzi M."/>
            <person name="Qui D."/>
            <person name="Ianakiev P."/>
            <person name="Bell-Pedersen D."/>
            <person name="Nelson M.A."/>
            <person name="Werner-Washburne M."/>
            <person name="Selitrennikoff C.P."/>
            <person name="Kinsey J.A."/>
            <person name="Braun E.L."/>
            <person name="Zelter A."/>
            <person name="Schulte U."/>
            <person name="Kothe G.O."/>
            <person name="Jedd G."/>
            <person name="Mewes W."/>
            <person name="Staben C."/>
            <person name="Marcotte E."/>
            <person name="Greenberg D."/>
            <person name="Roy A."/>
            <person name="Foley K."/>
            <person name="Naylor J."/>
            <person name="Stange-Thomann N."/>
            <person name="Barrett R."/>
            <person name="Gnerre S."/>
            <person name="Kamal M."/>
            <person name="Kamvysselis M."/>
            <person name="Mauceli E."/>
            <person name="Bielke C."/>
            <person name="Rudd S."/>
            <person name="Frishman D."/>
            <person name="Krystofova S."/>
            <person name="Rasmussen C."/>
            <person name="Metzenberg R.L."/>
            <person name="Perkins D.D."/>
            <person name="Kroken S."/>
            <person name="Cogoni C."/>
            <person name="Macino G."/>
            <person name="Catcheside D."/>
            <person name="Li W."/>
            <person name="Pratt R.J."/>
            <person name="Osmani S.A."/>
            <person name="DeSouza C.P."/>
            <person name="Glass L."/>
            <person name="Orbach M.J."/>
            <person name="Berglund J.A."/>
            <person name="Voelker R."/>
            <person name="Yarden O."/>
            <person name="Plamann M."/>
            <person name="Seiler S."/>
            <person name="Dunlap J."/>
            <person name="Radford A."/>
            <person name="Aramayo R."/>
            <person name="Natvig D.O."/>
            <person name="Alex L.A."/>
            <person name="Mannhaupt G."/>
            <person name="Ebbole D.J."/>
            <person name="Freitag M."/>
            <person name="Paulsen I."/>
            <person name="Sachs M.S."/>
            <person name="Lander E.S."/>
            <person name="Nusbaum C."/>
            <person name="Birren B."/>
        </authorList>
    </citation>
    <scope>NUCLEOTIDE SEQUENCE [LARGE SCALE GENOMIC DNA]</scope>
    <source>
        <strain evidence="3">ATCC 24698 / 74-OR23-1A / CBS 708.71 / DSM 1257 / FGSC 987</strain>
    </source>
</reference>
<evidence type="ECO:0000313" key="2">
    <source>
        <dbReference type="EMBL" id="EAA28506.1"/>
    </source>
</evidence>
<dbReference type="KEGG" id="ncr:NCU00271"/>
<feature type="region of interest" description="Disordered" evidence="1">
    <location>
        <begin position="30"/>
        <end position="59"/>
    </location>
</feature>
<dbReference type="AlphaFoldDB" id="Q7RZU2"/>
<dbReference type="Proteomes" id="UP000001805">
    <property type="component" value="Chromosome 3, Linkage Group III"/>
</dbReference>
<sequence>MASRVFYSRTDLDVETSRVGSLSRTLEMHAEWSRGVDDEDGQQGSRKRPSPTNGTRAWTAGLGYTDASKWAVPYERKRREERTKEKVGNKSHNFSCHLIGRSDESQRRTTAHSACVRACVEVVPGRVQHRINWMMNPI</sequence>
<organism evidence="2 3">
    <name type="scientific">Neurospora crassa (strain ATCC 24698 / 74-OR23-1A / CBS 708.71 / DSM 1257 / FGSC 987)</name>
    <dbReference type="NCBI Taxonomy" id="367110"/>
    <lineage>
        <taxon>Eukaryota</taxon>
        <taxon>Fungi</taxon>
        <taxon>Dikarya</taxon>
        <taxon>Ascomycota</taxon>
        <taxon>Pezizomycotina</taxon>
        <taxon>Sordariomycetes</taxon>
        <taxon>Sordariomycetidae</taxon>
        <taxon>Sordariales</taxon>
        <taxon>Sordariaceae</taxon>
        <taxon>Neurospora</taxon>
    </lineage>
</organism>
<keyword evidence="3" id="KW-1185">Reference proteome</keyword>
<accession>Q7RZU2</accession>
<gene>
    <name evidence="2" type="ORF">NCU00271</name>
</gene>
<evidence type="ECO:0000313" key="3">
    <source>
        <dbReference type="Proteomes" id="UP000001805"/>
    </source>
</evidence>
<dbReference type="PaxDb" id="5141-EFNCRP00000000375"/>
<dbReference type="InParanoid" id="Q7RZU2"/>
<protein>
    <submittedName>
        <fullName evidence="2">Uncharacterized protein</fullName>
    </submittedName>
</protein>
<evidence type="ECO:0000256" key="1">
    <source>
        <dbReference type="SAM" id="MobiDB-lite"/>
    </source>
</evidence>
<dbReference type="GeneID" id="3873912"/>
<dbReference type="VEuPathDB" id="FungiDB:NCU00271"/>
<dbReference type="RefSeq" id="XP_957742.1">
    <property type="nucleotide sequence ID" value="XM_952649.1"/>
</dbReference>
<name>Q7RZU2_NEUCR</name>
<dbReference type="HOGENOM" id="CLU_1855815_0_0_1"/>
<dbReference type="EMBL" id="CM002238">
    <property type="protein sequence ID" value="EAA28506.1"/>
    <property type="molecule type" value="Genomic_DNA"/>
</dbReference>